<organism evidence="5 6">
    <name type="scientific">Trifolium pratense</name>
    <name type="common">Red clover</name>
    <dbReference type="NCBI Taxonomy" id="57577"/>
    <lineage>
        <taxon>Eukaryota</taxon>
        <taxon>Viridiplantae</taxon>
        <taxon>Streptophyta</taxon>
        <taxon>Embryophyta</taxon>
        <taxon>Tracheophyta</taxon>
        <taxon>Spermatophyta</taxon>
        <taxon>Magnoliopsida</taxon>
        <taxon>eudicotyledons</taxon>
        <taxon>Gunneridae</taxon>
        <taxon>Pentapetalae</taxon>
        <taxon>rosids</taxon>
        <taxon>fabids</taxon>
        <taxon>Fabales</taxon>
        <taxon>Fabaceae</taxon>
        <taxon>Papilionoideae</taxon>
        <taxon>50 kb inversion clade</taxon>
        <taxon>NPAAA clade</taxon>
        <taxon>Hologalegina</taxon>
        <taxon>IRL clade</taxon>
        <taxon>Trifolieae</taxon>
        <taxon>Trifolium</taxon>
    </lineage>
</organism>
<sequence>MRRTEKWVCPSSAGKYCDLMGALQASSRCSNLHPHQVIGTAGIIKEIDCLTATVADIENVRSKFTLSITMENTKLCGFGGWFDVHFRGRSEDPAEHEIELTTAPSVDYCTHWGQQVFLLNPPTHVSEGDELSVNFLMSRSKENHRLMEVELGCEIQKHSGKLVAPFKNKYYIE</sequence>
<evidence type="ECO:0000256" key="3">
    <source>
        <dbReference type="ARBA" id="ARBA00022691"/>
    </source>
</evidence>
<comment type="caution">
    <text evidence="5">The sequence shown here is derived from an EMBL/GenBank/DDBJ whole genome shotgun (WGS) entry which is preliminary data.</text>
</comment>
<gene>
    <name evidence="5" type="ORF">L195_g012135</name>
</gene>
<dbReference type="SUPFAM" id="SSF53335">
    <property type="entry name" value="S-adenosyl-L-methionine-dependent methyltransferases"/>
    <property type="match status" value="1"/>
</dbReference>
<reference evidence="5 6" key="1">
    <citation type="journal article" date="2014" name="Am. J. Bot.">
        <title>Genome assembly and annotation for red clover (Trifolium pratense; Fabaceae).</title>
        <authorList>
            <person name="Istvanek J."/>
            <person name="Jaros M."/>
            <person name="Krenek A."/>
            <person name="Repkova J."/>
        </authorList>
    </citation>
    <scope>NUCLEOTIDE SEQUENCE [LARGE SCALE GENOMIC DNA]</scope>
    <source>
        <strain evidence="6">cv. Tatra</strain>
        <tissue evidence="5">Young leaves</tissue>
    </source>
</reference>
<dbReference type="Pfam" id="PF22528">
    <property type="entry name" value="PRMT_C"/>
    <property type="match status" value="1"/>
</dbReference>
<dbReference type="InterPro" id="IPR025799">
    <property type="entry name" value="Arg_MeTrfase"/>
</dbReference>
<dbReference type="STRING" id="57577.A0A2K3PJH1"/>
<dbReference type="GO" id="GO:0005634">
    <property type="term" value="C:nucleus"/>
    <property type="evidence" value="ECO:0007669"/>
    <property type="project" value="TreeGrafter"/>
</dbReference>
<dbReference type="EMBL" id="ASHM01007677">
    <property type="protein sequence ID" value="PNY15439.1"/>
    <property type="molecule type" value="Genomic_DNA"/>
</dbReference>
<protein>
    <submittedName>
        <fullName evidence="5">Protein arginine N-methyltransferase PRMT10-like</fullName>
    </submittedName>
</protein>
<evidence type="ECO:0000313" key="6">
    <source>
        <dbReference type="Proteomes" id="UP000236291"/>
    </source>
</evidence>
<dbReference type="InterPro" id="IPR029063">
    <property type="entry name" value="SAM-dependent_MTases_sf"/>
</dbReference>
<keyword evidence="1 5" id="KW-0489">Methyltransferase</keyword>
<dbReference type="GO" id="GO:0016274">
    <property type="term" value="F:protein-arginine N-methyltransferase activity"/>
    <property type="evidence" value="ECO:0007669"/>
    <property type="project" value="InterPro"/>
</dbReference>
<dbReference type="PANTHER" id="PTHR11006:SF68">
    <property type="entry name" value="PROTEIN ARGININE N-METHYLTRANSFERASE PRMT10"/>
    <property type="match status" value="1"/>
</dbReference>
<dbReference type="PANTHER" id="PTHR11006">
    <property type="entry name" value="PROTEIN ARGININE N-METHYLTRANSFERASE"/>
    <property type="match status" value="1"/>
</dbReference>
<accession>A0A2K3PJH1</accession>
<evidence type="ECO:0000313" key="5">
    <source>
        <dbReference type="EMBL" id="PNY15439.1"/>
    </source>
</evidence>
<evidence type="ECO:0000256" key="1">
    <source>
        <dbReference type="ARBA" id="ARBA00022603"/>
    </source>
</evidence>
<keyword evidence="3" id="KW-0949">S-adenosyl-L-methionine</keyword>
<feature type="domain" description="Protein arginine N-methyltransferase" evidence="4">
    <location>
        <begin position="29"/>
        <end position="155"/>
    </location>
</feature>
<reference evidence="5 6" key="2">
    <citation type="journal article" date="2017" name="Front. Plant Sci.">
        <title>Gene Classification and Mining of Molecular Markers Useful in Red Clover (Trifolium pratense) Breeding.</title>
        <authorList>
            <person name="Istvanek J."/>
            <person name="Dluhosova J."/>
            <person name="Dluhos P."/>
            <person name="Patkova L."/>
            <person name="Nedelnik J."/>
            <person name="Repkova J."/>
        </authorList>
    </citation>
    <scope>NUCLEOTIDE SEQUENCE [LARGE SCALE GENOMIC DNA]</scope>
    <source>
        <strain evidence="6">cv. Tatra</strain>
        <tissue evidence="5">Young leaves</tissue>
    </source>
</reference>
<dbReference type="Proteomes" id="UP000236291">
    <property type="component" value="Unassembled WGS sequence"/>
</dbReference>
<evidence type="ECO:0000256" key="2">
    <source>
        <dbReference type="ARBA" id="ARBA00022679"/>
    </source>
</evidence>
<dbReference type="Gene3D" id="2.70.160.11">
    <property type="entry name" value="Hnrnp arginine n-methyltransferase1"/>
    <property type="match status" value="1"/>
</dbReference>
<dbReference type="InterPro" id="IPR055135">
    <property type="entry name" value="PRMT_dom"/>
</dbReference>
<dbReference type="GO" id="GO:0042054">
    <property type="term" value="F:histone methyltransferase activity"/>
    <property type="evidence" value="ECO:0007669"/>
    <property type="project" value="TreeGrafter"/>
</dbReference>
<evidence type="ECO:0000259" key="4">
    <source>
        <dbReference type="Pfam" id="PF22528"/>
    </source>
</evidence>
<dbReference type="AlphaFoldDB" id="A0A2K3PJH1"/>
<name>A0A2K3PJH1_TRIPR</name>
<keyword evidence="2 5" id="KW-0808">Transferase</keyword>
<dbReference type="GO" id="GO:0032259">
    <property type="term" value="P:methylation"/>
    <property type="evidence" value="ECO:0007669"/>
    <property type="project" value="UniProtKB-KW"/>
</dbReference>
<dbReference type="ExpressionAtlas" id="A0A2K3PJH1">
    <property type="expression patterns" value="baseline"/>
</dbReference>
<proteinExistence type="predicted"/>